<gene>
    <name evidence="10" type="ORF">METZ01_LOCUS348414</name>
</gene>
<dbReference type="SUPFAM" id="SSF51366">
    <property type="entry name" value="Ribulose-phoshate binding barrel"/>
    <property type="match status" value="1"/>
</dbReference>
<dbReference type="AlphaFoldDB" id="A0A382RDV9"/>
<evidence type="ECO:0000256" key="3">
    <source>
        <dbReference type="ARBA" id="ARBA00005133"/>
    </source>
</evidence>
<dbReference type="CDD" id="cd04732">
    <property type="entry name" value="HisA"/>
    <property type="match status" value="1"/>
</dbReference>
<dbReference type="Gene3D" id="3.20.20.70">
    <property type="entry name" value="Aldolase class I"/>
    <property type="match status" value="1"/>
</dbReference>
<evidence type="ECO:0000256" key="8">
    <source>
        <dbReference type="ARBA" id="ARBA00023102"/>
    </source>
</evidence>
<comment type="catalytic activity">
    <reaction evidence="1">
        <text>1-(5-phospho-beta-D-ribosyl)-5-[(5-phospho-beta-D-ribosylamino)methylideneamino]imidazole-4-carboxamide = 5-[(5-phospho-1-deoxy-D-ribulos-1-ylimino)methylamino]-1-(5-phospho-beta-D-ribosyl)imidazole-4-carboxamide</text>
        <dbReference type="Rhea" id="RHEA:15469"/>
        <dbReference type="ChEBI" id="CHEBI:58435"/>
        <dbReference type="ChEBI" id="CHEBI:58525"/>
        <dbReference type="EC" id="5.3.1.16"/>
    </reaction>
</comment>
<evidence type="ECO:0000256" key="9">
    <source>
        <dbReference type="ARBA" id="ARBA00023235"/>
    </source>
</evidence>
<comment type="pathway">
    <text evidence="3">Amino-acid biosynthesis; L-histidine biosynthesis; L-histidine from 5-phospho-alpha-D-ribose 1-diphosphate: step 4/9.</text>
</comment>
<dbReference type="GO" id="GO:0000105">
    <property type="term" value="P:L-histidine biosynthetic process"/>
    <property type="evidence" value="ECO:0007669"/>
    <property type="project" value="UniProtKB-UniPathway"/>
</dbReference>
<reference evidence="10" key="1">
    <citation type="submission" date="2018-05" db="EMBL/GenBank/DDBJ databases">
        <authorList>
            <person name="Lanie J.A."/>
            <person name="Ng W.-L."/>
            <person name="Kazmierczak K.M."/>
            <person name="Andrzejewski T.M."/>
            <person name="Davidsen T.M."/>
            <person name="Wayne K.J."/>
            <person name="Tettelin H."/>
            <person name="Glass J.I."/>
            <person name="Rusch D."/>
            <person name="Podicherti R."/>
            <person name="Tsui H.-C.T."/>
            <person name="Winkler M.E."/>
        </authorList>
    </citation>
    <scope>NUCLEOTIDE SEQUENCE</scope>
</reference>
<keyword evidence="9" id="KW-0413">Isomerase</keyword>
<dbReference type="FunFam" id="3.20.20.70:FF:000009">
    <property type="entry name" value="1-(5-phosphoribosyl)-5-[(5-phosphoribosylamino)methylideneamino] imidazole-4-carboxamide isomerase"/>
    <property type="match status" value="1"/>
</dbReference>
<name>A0A382RDV9_9ZZZZ</name>
<organism evidence="10">
    <name type="scientific">marine metagenome</name>
    <dbReference type="NCBI Taxonomy" id="408172"/>
    <lineage>
        <taxon>unclassified sequences</taxon>
        <taxon>metagenomes</taxon>
        <taxon>ecological metagenomes</taxon>
    </lineage>
</organism>
<evidence type="ECO:0000256" key="2">
    <source>
        <dbReference type="ARBA" id="ARBA00004496"/>
    </source>
</evidence>
<keyword evidence="7" id="KW-0028">Amino-acid biosynthesis</keyword>
<comment type="similarity">
    <text evidence="4">Belongs to the HisA/HisF family.</text>
</comment>
<sequence length="237" mass="25070">MDIIPAIDVLGGRCVRLYQGDYDKQTVYSDDPAGVALHWEQEGASRIHIVDLDGAASGNRLNLAIIERIAKGINIPIQVGGGVRDLTSAEELLGIGVSRIIMGTSAIEQPDLVKQACLLFGAQAVVIGVDARDGMVALRGWREVSSVNVLGFVDDMAALGVNRIIYTDIYKDGTLTEPNFDVVEELVNRSGVSVIASGGISSVDHLKRLRDLGAEGAIIGMALYTGAINLEDAIAAV</sequence>
<dbReference type="HAMAP" id="MF_01014">
    <property type="entry name" value="HisA"/>
    <property type="match status" value="1"/>
</dbReference>
<evidence type="ECO:0000256" key="6">
    <source>
        <dbReference type="ARBA" id="ARBA00022490"/>
    </source>
</evidence>
<dbReference type="InterPro" id="IPR006062">
    <property type="entry name" value="His_biosynth"/>
</dbReference>
<dbReference type="InterPro" id="IPR013785">
    <property type="entry name" value="Aldolase_TIM"/>
</dbReference>
<proteinExistence type="inferred from homology"/>
<dbReference type="InterPro" id="IPR006063">
    <property type="entry name" value="HisA_bact_arch"/>
</dbReference>
<keyword evidence="6" id="KW-0963">Cytoplasm</keyword>
<dbReference type="PANTHER" id="PTHR43090:SF2">
    <property type="entry name" value="1-(5-PHOSPHORIBOSYL)-5-[(5-PHOSPHORIBOSYLAMINO)METHYLIDENEAMINO] IMIDAZOLE-4-CARBOXAMIDE ISOMERASE"/>
    <property type="match status" value="1"/>
</dbReference>
<dbReference type="Pfam" id="PF00977">
    <property type="entry name" value="His_biosynth"/>
    <property type="match status" value="1"/>
</dbReference>
<accession>A0A382RDV9</accession>
<dbReference type="InterPro" id="IPR044524">
    <property type="entry name" value="Isoase_HisA-like"/>
</dbReference>
<dbReference type="NCBIfam" id="TIGR00007">
    <property type="entry name" value="1-(5-phosphoribosyl)-5-[(5-phosphoribosylamino)methylideneamino]imidazole-4-carboxamide isomerase"/>
    <property type="match status" value="1"/>
</dbReference>
<evidence type="ECO:0000256" key="4">
    <source>
        <dbReference type="ARBA" id="ARBA00009667"/>
    </source>
</evidence>
<evidence type="ECO:0000256" key="1">
    <source>
        <dbReference type="ARBA" id="ARBA00000901"/>
    </source>
</evidence>
<evidence type="ECO:0000256" key="5">
    <source>
        <dbReference type="ARBA" id="ARBA00012550"/>
    </source>
</evidence>
<dbReference type="PANTHER" id="PTHR43090">
    <property type="entry name" value="1-(5-PHOSPHORIBOSYL)-5-[(5-PHOSPHORIBOSYLAMINO)METHYLIDENEAMINO] IMIDAZOLE-4-CARBOXAMIDE ISOMERASE"/>
    <property type="match status" value="1"/>
</dbReference>
<evidence type="ECO:0000313" key="10">
    <source>
        <dbReference type="EMBL" id="SVC95560.1"/>
    </source>
</evidence>
<dbReference type="GO" id="GO:0005737">
    <property type="term" value="C:cytoplasm"/>
    <property type="evidence" value="ECO:0007669"/>
    <property type="project" value="UniProtKB-SubCell"/>
</dbReference>
<dbReference type="EMBL" id="UINC01120832">
    <property type="protein sequence ID" value="SVC95560.1"/>
    <property type="molecule type" value="Genomic_DNA"/>
</dbReference>
<dbReference type="UniPathway" id="UPA00031">
    <property type="reaction ID" value="UER00009"/>
</dbReference>
<evidence type="ECO:0000256" key="7">
    <source>
        <dbReference type="ARBA" id="ARBA00022605"/>
    </source>
</evidence>
<dbReference type="GO" id="GO:0003949">
    <property type="term" value="F:1-(5-phosphoribosyl)-5-[(5-phosphoribosylamino)methylideneamino]imidazole-4-carboxamide isomerase activity"/>
    <property type="evidence" value="ECO:0007669"/>
    <property type="project" value="UniProtKB-EC"/>
</dbReference>
<dbReference type="GO" id="GO:0000162">
    <property type="term" value="P:L-tryptophan biosynthetic process"/>
    <property type="evidence" value="ECO:0007669"/>
    <property type="project" value="TreeGrafter"/>
</dbReference>
<dbReference type="InterPro" id="IPR011060">
    <property type="entry name" value="RibuloseP-bd_barrel"/>
</dbReference>
<dbReference type="InterPro" id="IPR023016">
    <property type="entry name" value="HisA/PriA"/>
</dbReference>
<comment type="subcellular location">
    <subcellularLocation>
        <location evidence="2">Cytoplasm</location>
    </subcellularLocation>
</comment>
<protein>
    <recommendedName>
        <fullName evidence="5">1-(5-phosphoribosyl)-5-[(5-phosphoribosylamino)methylideneamino]imidazole-4-carboxamideisomerase</fullName>
        <ecNumber evidence="5">5.3.1.16</ecNumber>
    </recommendedName>
</protein>
<keyword evidence="8" id="KW-0368">Histidine biosynthesis</keyword>
<dbReference type="EC" id="5.3.1.16" evidence="5"/>